<comment type="function">
    <text evidence="1">Conjugation of reduced glutathione to a wide number of exogenous and endogenous hydrophobic electrophiles.</text>
</comment>
<evidence type="ECO:0000256" key="12">
    <source>
        <dbReference type="ARBA" id="ARBA00023128"/>
    </source>
</evidence>
<evidence type="ECO:0000313" key="21">
    <source>
        <dbReference type="Proteomes" id="UP000332933"/>
    </source>
</evidence>
<comment type="catalytic activity">
    <reaction evidence="16">
        <text>RX + glutathione = an S-substituted glutathione + a halide anion + H(+)</text>
        <dbReference type="Rhea" id="RHEA:16437"/>
        <dbReference type="ChEBI" id="CHEBI:15378"/>
        <dbReference type="ChEBI" id="CHEBI:16042"/>
        <dbReference type="ChEBI" id="CHEBI:17792"/>
        <dbReference type="ChEBI" id="CHEBI:57925"/>
        <dbReference type="ChEBI" id="CHEBI:90779"/>
        <dbReference type="EC" id="2.5.1.18"/>
    </reaction>
    <physiologicalReaction direction="left-to-right" evidence="16">
        <dbReference type="Rhea" id="RHEA:16438"/>
    </physiologicalReaction>
</comment>
<accession>A0A485LR76</accession>
<evidence type="ECO:0000256" key="3">
    <source>
        <dbReference type="ARBA" id="ARBA00004477"/>
    </source>
</evidence>
<dbReference type="GO" id="GO:0004364">
    <property type="term" value="F:glutathione transferase activity"/>
    <property type="evidence" value="ECO:0007669"/>
    <property type="project" value="UniProtKB-EC"/>
</dbReference>
<name>A0A485LR76_9STRA</name>
<keyword evidence="7 18" id="KW-0812">Transmembrane</keyword>
<evidence type="ECO:0000313" key="19">
    <source>
        <dbReference type="EMBL" id="KAF0683277.1"/>
    </source>
</evidence>
<evidence type="ECO:0000256" key="15">
    <source>
        <dbReference type="ARBA" id="ARBA00039397"/>
    </source>
</evidence>
<evidence type="ECO:0000256" key="2">
    <source>
        <dbReference type="ARBA" id="ARBA00004294"/>
    </source>
</evidence>
<gene>
    <name evidence="20" type="primary">Aste57867_24709</name>
    <name evidence="19" type="ORF">As57867_024631</name>
    <name evidence="20" type="ORF">ASTE57867_24709</name>
</gene>
<dbReference type="PANTHER" id="PTHR10689">
    <property type="entry name" value="MICROSOMAL GLUTATHIONE S-TRANSFERASE 1"/>
    <property type="match status" value="1"/>
</dbReference>
<dbReference type="Gene3D" id="1.20.120.550">
    <property type="entry name" value="Membrane associated eicosanoid/glutathione metabolism-like domain"/>
    <property type="match status" value="1"/>
</dbReference>
<dbReference type="Proteomes" id="UP000332933">
    <property type="component" value="Unassembled WGS sequence"/>
</dbReference>
<comment type="subunit">
    <text evidence="14">Homotrimer; The trimer binds only one molecule of glutathione.</text>
</comment>
<keyword evidence="11" id="KW-0007">Acetylation</keyword>
<dbReference type="InterPro" id="IPR001129">
    <property type="entry name" value="Membr-assoc_MAPEG"/>
</dbReference>
<evidence type="ECO:0000256" key="16">
    <source>
        <dbReference type="ARBA" id="ARBA00049385"/>
    </source>
</evidence>
<evidence type="ECO:0000256" key="17">
    <source>
        <dbReference type="SAM" id="MobiDB-lite"/>
    </source>
</evidence>
<keyword evidence="8" id="KW-1000">Mitochondrion outer membrane</keyword>
<comment type="similarity">
    <text evidence="4">Belongs to the MAPEG family.</text>
</comment>
<comment type="subcellular location">
    <subcellularLocation>
        <location evidence="3">Endoplasmic reticulum membrane</location>
        <topology evidence="3">Multi-pass membrane protein</topology>
    </subcellularLocation>
    <subcellularLocation>
        <location evidence="2">Mitochondrion outer membrane</location>
    </subcellularLocation>
</comment>
<reference evidence="20 21" key="1">
    <citation type="submission" date="2019-03" db="EMBL/GenBank/DDBJ databases">
        <authorList>
            <person name="Gaulin E."/>
            <person name="Dumas B."/>
        </authorList>
    </citation>
    <scope>NUCLEOTIDE SEQUENCE [LARGE SCALE GENOMIC DNA]</scope>
    <source>
        <strain evidence="20">CBS 568.67</strain>
    </source>
</reference>
<dbReference type="Pfam" id="PF01124">
    <property type="entry name" value="MAPEG"/>
    <property type="match status" value="1"/>
</dbReference>
<keyword evidence="21" id="KW-1185">Reference proteome</keyword>
<dbReference type="InterPro" id="IPR023352">
    <property type="entry name" value="MAPEG-like_dom_sf"/>
</dbReference>
<dbReference type="SUPFAM" id="SSF161084">
    <property type="entry name" value="MAPEG domain-like"/>
    <property type="match status" value="1"/>
</dbReference>
<keyword evidence="10 18" id="KW-1133">Transmembrane helix</keyword>
<sequence>MAVDTKVLIACTGVLAIKLYATLFIQGGKRFAAGTRPPEDQGISDRRHGGKAQTFGLAKTDEKDDTKTAPAEAIQADIRWERIVRNDLENIPIGLLVAWGAVNSGGNAIVNSAAIGSFTFFRVLHTYAYAHERQPHRALFWFGGVLSVVVLVGNSTHGLLTAK</sequence>
<dbReference type="AlphaFoldDB" id="A0A485LR76"/>
<organism evidence="20 21">
    <name type="scientific">Aphanomyces stellatus</name>
    <dbReference type="NCBI Taxonomy" id="120398"/>
    <lineage>
        <taxon>Eukaryota</taxon>
        <taxon>Sar</taxon>
        <taxon>Stramenopiles</taxon>
        <taxon>Oomycota</taxon>
        <taxon>Saprolegniomycetes</taxon>
        <taxon>Saprolegniales</taxon>
        <taxon>Verrucalvaceae</taxon>
        <taxon>Aphanomyces</taxon>
    </lineage>
</organism>
<evidence type="ECO:0000256" key="18">
    <source>
        <dbReference type="SAM" id="Phobius"/>
    </source>
</evidence>
<feature type="transmembrane region" description="Helical" evidence="18">
    <location>
        <begin position="139"/>
        <end position="160"/>
    </location>
</feature>
<evidence type="ECO:0000256" key="1">
    <source>
        <dbReference type="ARBA" id="ARBA00003701"/>
    </source>
</evidence>
<feature type="transmembrane region" description="Helical" evidence="18">
    <location>
        <begin position="6"/>
        <end position="25"/>
    </location>
</feature>
<dbReference type="PANTHER" id="PTHR10689:SF6">
    <property type="entry name" value="MICROSOMAL GLUTATHIONE S-TRANSFERASE 1"/>
    <property type="match status" value="1"/>
</dbReference>
<evidence type="ECO:0000256" key="4">
    <source>
        <dbReference type="ARBA" id="ARBA00010459"/>
    </source>
</evidence>
<evidence type="ECO:0000256" key="11">
    <source>
        <dbReference type="ARBA" id="ARBA00022990"/>
    </source>
</evidence>
<evidence type="ECO:0000256" key="8">
    <source>
        <dbReference type="ARBA" id="ARBA00022787"/>
    </source>
</evidence>
<dbReference type="EC" id="2.5.1.18" evidence="5"/>
<dbReference type="InterPro" id="IPR040162">
    <property type="entry name" value="MGST1-like"/>
</dbReference>
<dbReference type="GO" id="GO:0005789">
    <property type="term" value="C:endoplasmic reticulum membrane"/>
    <property type="evidence" value="ECO:0007669"/>
    <property type="project" value="UniProtKB-SubCell"/>
</dbReference>
<keyword evidence="12" id="KW-0496">Mitochondrion</keyword>
<dbReference type="EMBL" id="CAADRA010007460">
    <property type="protein sequence ID" value="VFU01346.1"/>
    <property type="molecule type" value="Genomic_DNA"/>
</dbReference>
<dbReference type="EMBL" id="VJMH01007434">
    <property type="protein sequence ID" value="KAF0683277.1"/>
    <property type="molecule type" value="Genomic_DNA"/>
</dbReference>
<evidence type="ECO:0000256" key="14">
    <source>
        <dbReference type="ARBA" id="ARBA00038540"/>
    </source>
</evidence>
<evidence type="ECO:0000256" key="10">
    <source>
        <dbReference type="ARBA" id="ARBA00022989"/>
    </source>
</evidence>
<evidence type="ECO:0000256" key="9">
    <source>
        <dbReference type="ARBA" id="ARBA00022824"/>
    </source>
</evidence>
<evidence type="ECO:0000256" key="6">
    <source>
        <dbReference type="ARBA" id="ARBA00022679"/>
    </source>
</evidence>
<dbReference type="OrthoDB" id="193139at2759"/>
<evidence type="ECO:0000256" key="7">
    <source>
        <dbReference type="ARBA" id="ARBA00022692"/>
    </source>
</evidence>
<evidence type="ECO:0000313" key="20">
    <source>
        <dbReference type="EMBL" id="VFU01346.1"/>
    </source>
</evidence>
<proteinExistence type="inferred from homology"/>
<evidence type="ECO:0000256" key="13">
    <source>
        <dbReference type="ARBA" id="ARBA00023136"/>
    </source>
</evidence>
<feature type="region of interest" description="Disordered" evidence="17">
    <location>
        <begin position="35"/>
        <end position="70"/>
    </location>
</feature>
<protein>
    <recommendedName>
        <fullName evidence="15">Microsomal glutathione S-transferase 1</fullName>
        <ecNumber evidence="5">2.5.1.18</ecNumber>
    </recommendedName>
</protein>
<keyword evidence="13 18" id="KW-0472">Membrane</keyword>
<reference evidence="19" key="2">
    <citation type="submission" date="2019-06" db="EMBL/GenBank/DDBJ databases">
        <title>Genomics analysis of Aphanomyces spp. identifies a new class of oomycete effector associated with host adaptation.</title>
        <authorList>
            <person name="Gaulin E."/>
        </authorList>
    </citation>
    <scope>NUCLEOTIDE SEQUENCE</scope>
    <source>
        <strain evidence="19">CBS 578.67</strain>
    </source>
</reference>
<evidence type="ECO:0000256" key="5">
    <source>
        <dbReference type="ARBA" id="ARBA00012452"/>
    </source>
</evidence>
<dbReference type="GO" id="GO:0005741">
    <property type="term" value="C:mitochondrial outer membrane"/>
    <property type="evidence" value="ECO:0007669"/>
    <property type="project" value="UniProtKB-SubCell"/>
</dbReference>
<feature type="compositionally biased region" description="Basic and acidic residues" evidence="17">
    <location>
        <begin position="37"/>
        <end position="47"/>
    </location>
</feature>
<keyword evidence="9" id="KW-0256">Endoplasmic reticulum</keyword>
<keyword evidence="6" id="KW-0808">Transferase</keyword>